<dbReference type="PANTHER" id="PTHR43649:SF33">
    <property type="entry name" value="POLYGALACTURONAN_RHAMNOGALACTURONAN-BINDING PROTEIN YTCQ"/>
    <property type="match status" value="1"/>
</dbReference>
<dbReference type="Proteomes" id="UP000309676">
    <property type="component" value="Unassembled WGS sequence"/>
</dbReference>
<dbReference type="SUPFAM" id="SSF53850">
    <property type="entry name" value="Periplasmic binding protein-like II"/>
    <property type="match status" value="1"/>
</dbReference>
<evidence type="ECO:0000256" key="1">
    <source>
        <dbReference type="ARBA" id="ARBA00022475"/>
    </source>
</evidence>
<dbReference type="PANTHER" id="PTHR43649">
    <property type="entry name" value="ARABINOSE-BINDING PROTEIN-RELATED"/>
    <property type="match status" value="1"/>
</dbReference>
<keyword evidence="2 7" id="KW-0732">Signal</keyword>
<evidence type="ECO:0000256" key="5">
    <source>
        <dbReference type="ARBA" id="ARBA00023288"/>
    </source>
</evidence>
<keyword evidence="1" id="KW-1003">Cell membrane</keyword>
<reference evidence="8 9" key="1">
    <citation type="submission" date="2019-05" db="EMBL/GenBank/DDBJ databases">
        <authorList>
            <person name="Narsing Rao M.P."/>
            <person name="Li W.J."/>
        </authorList>
    </citation>
    <scope>NUCLEOTIDE SEQUENCE [LARGE SCALE GENOMIC DNA]</scope>
    <source>
        <strain evidence="8 9">SYSU_K30003</strain>
    </source>
</reference>
<keyword evidence="3" id="KW-0472">Membrane</keyword>
<dbReference type="Gene3D" id="3.40.190.10">
    <property type="entry name" value="Periplasmic binding protein-like II"/>
    <property type="match status" value="2"/>
</dbReference>
<dbReference type="InterPro" id="IPR050490">
    <property type="entry name" value="Bact_solute-bd_prot1"/>
</dbReference>
<evidence type="ECO:0000256" key="6">
    <source>
        <dbReference type="SAM" id="MobiDB-lite"/>
    </source>
</evidence>
<evidence type="ECO:0000313" key="9">
    <source>
        <dbReference type="Proteomes" id="UP000309676"/>
    </source>
</evidence>
<organism evidence="8 9">
    <name type="scientific">Paenibacillus antri</name>
    <dbReference type="NCBI Taxonomy" id="2582848"/>
    <lineage>
        <taxon>Bacteria</taxon>
        <taxon>Bacillati</taxon>
        <taxon>Bacillota</taxon>
        <taxon>Bacilli</taxon>
        <taxon>Bacillales</taxon>
        <taxon>Paenibacillaceae</taxon>
        <taxon>Paenibacillus</taxon>
    </lineage>
</organism>
<dbReference type="InterPro" id="IPR006059">
    <property type="entry name" value="SBP"/>
</dbReference>
<keyword evidence="9" id="KW-1185">Reference proteome</keyword>
<name>A0A5R9G9X8_9BACL</name>
<keyword evidence="4" id="KW-0564">Palmitate</keyword>
<dbReference type="AlphaFoldDB" id="A0A5R9G9X8"/>
<comment type="caution">
    <text evidence="8">The sequence shown here is derived from an EMBL/GenBank/DDBJ whole genome shotgun (WGS) entry which is preliminary data.</text>
</comment>
<dbReference type="OrthoDB" id="2521970at2"/>
<proteinExistence type="predicted"/>
<feature type="region of interest" description="Disordered" evidence="6">
    <location>
        <begin position="27"/>
        <end position="67"/>
    </location>
</feature>
<keyword evidence="5" id="KW-0449">Lipoprotein</keyword>
<evidence type="ECO:0000256" key="3">
    <source>
        <dbReference type="ARBA" id="ARBA00023136"/>
    </source>
</evidence>
<dbReference type="PROSITE" id="PS51257">
    <property type="entry name" value="PROKAR_LIPOPROTEIN"/>
    <property type="match status" value="1"/>
</dbReference>
<dbReference type="Pfam" id="PF01547">
    <property type="entry name" value="SBP_bac_1"/>
    <property type="match status" value="1"/>
</dbReference>
<feature type="chain" id="PRO_5024411771" evidence="7">
    <location>
        <begin position="28"/>
        <end position="563"/>
    </location>
</feature>
<feature type="signal peptide" evidence="7">
    <location>
        <begin position="1"/>
        <end position="27"/>
    </location>
</feature>
<protein>
    <submittedName>
        <fullName evidence="8">Extracellular solute-binding protein</fullName>
    </submittedName>
</protein>
<dbReference type="EMBL" id="VCIW01000003">
    <property type="protein sequence ID" value="TLS53247.1"/>
    <property type="molecule type" value="Genomic_DNA"/>
</dbReference>
<evidence type="ECO:0000256" key="2">
    <source>
        <dbReference type="ARBA" id="ARBA00022729"/>
    </source>
</evidence>
<evidence type="ECO:0000256" key="7">
    <source>
        <dbReference type="SAM" id="SignalP"/>
    </source>
</evidence>
<sequence>MKRTLRSGMAIMLASLIAVLSACTERAATDEPPGNDVPSNGEAAQPEGGASAEPAKEPEPIGEFPDAFPIPKAVDPSSYAYDDLSEKYEIEIMLPGAFNQPIPDDPIKKYLDEKYNVDLTLTNLTAADLRNNVAVRFASGDAPDVVVMPFKDVAISLYKQGQLAEASDILPYMPQAAQYVTKTFANWATVDGEMIGIPRYSTFQDNWGFFIREDWLKTLGLSMPKTVDDLYAYAEAVTKNDPDGDGKADTWFMGGAGGGNGFGMLDSLRSAFGHPSWNVVDGKINHPMLDGTTRGYLEFLKKLNDEQLLSPDWYTISWEPFKTYTFNDQVGMVHYPGANLIDETYHAKNRDMSVLNVWKPIAPPSADAGEEGKYAPGGAPGGMFVFSKKAVEDPGKMKRIAHIIDTMIYPNENYWTVSQGGGPEIYPDGSRVVFNETDGTNVFFIDKEKHPAAIKPELNSLPDWQFVGYTLLWQIYDDEVGKIGGEHNIYVNNLPRHENFGIFITLDGPTESKINDFQLKNEIAFVLGNRSFDDWDAYVGEWKASGGQKLMEQAAEQLDASMP</sequence>
<evidence type="ECO:0000256" key="4">
    <source>
        <dbReference type="ARBA" id="ARBA00023139"/>
    </source>
</evidence>
<evidence type="ECO:0000313" key="8">
    <source>
        <dbReference type="EMBL" id="TLS53247.1"/>
    </source>
</evidence>
<accession>A0A5R9G9X8</accession>
<gene>
    <name evidence="8" type="ORF">FE782_07750</name>
</gene>
<dbReference type="RefSeq" id="WP_138193488.1">
    <property type="nucleotide sequence ID" value="NZ_VCIW01000003.1"/>
</dbReference>